<dbReference type="AlphaFoldDB" id="A0A8D8Z585"/>
<name>A0A8D8Z585_9HEMI</name>
<dbReference type="EMBL" id="HBUF01423674">
    <property type="protein sequence ID" value="CAG6741140.1"/>
    <property type="molecule type" value="Transcribed_RNA"/>
</dbReference>
<proteinExistence type="predicted"/>
<reference evidence="1" key="1">
    <citation type="submission" date="2021-05" db="EMBL/GenBank/DDBJ databases">
        <authorList>
            <person name="Alioto T."/>
            <person name="Alioto T."/>
            <person name="Gomez Garrido J."/>
        </authorList>
    </citation>
    <scope>NUCLEOTIDE SEQUENCE</scope>
</reference>
<evidence type="ECO:0000313" key="1">
    <source>
        <dbReference type="EMBL" id="CAG6741140.1"/>
    </source>
</evidence>
<protein>
    <submittedName>
        <fullName evidence="1">Uncharacterized protein</fullName>
    </submittedName>
</protein>
<organism evidence="1">
    <name type="scientific">Cacopsylla melanoneura</name>
    <dbReference type="NCBI Taxonomy" id="428564"/>
    <lineage>
        <taxon>Eukaryota</taxon>
        <taxon>Metazoa</taxon>
        <taxon>Ecdysozoa</taxon>
        <taxon>Arthropoda</taxon>
        <taxon>Hexapoda</taxon>
        <taxon>Insecta</taxon>
        <taxon>Pterygota</taxon>
        <taxon>Neoptera</taxon>
        <taxon>Paraneoptera</taxon>
        <taxon>Hemiptera</taxon>
        <taxon>Sternorrhyncha</taxon>
        <taxon>Psylloidea</taxon>
        <taxon>Psyllidae</taxon>
        <taxon>Psyllinae</taxon>
        <taxon>Cacopsylla</taxon>
    </lineage>
</organism>
<accession>A0A8D8Z585</accession>
<sequence length="167" mass="17993">MSIIPSLPRHSPVSIIPSPPTLKSICHPLSSVPVNPSSLTLPSTRHPLSPTLPSVCHPLSPVTVIPSPSTTLQCLSSPLPPHSQVSVLPSPECLSSAIPSLLSTTLHCLSSLLPPHSRVSVIPFPSLLTTLNPSFVLIYNNKYLMENNTTLRCWDLLYQRMEVEIGG</sequence>